<evidence type="ECO:0000313" key="2">
    <source>
        <dbReference type="Proteomes" id="UP000230084"/>
    </source>
</evidence>
<accession>A0A2H0RMG3</accession>
<proteinExistence type="predicted"/>
<name>A0A2H0RMG3_9BACT</name>
<dbReference type="Proteomes" id="UP000230084">
    <property type="component" value="Unassembled WGS sequence"/>
</dbReference>
<sequence length="191" mass="20712">MVTSKSCRLHTILVQQGLYAVPENQLTSGKGARDRPERWLTPFWTGPDCVAQTQGVCSRGRGVEQPLPRVPIAGWGLRSASDHPPPSCCRHVHVAVPSSSAQLIGAVKHGPANGGRLGLGQLLGPHRQVGLNAQREAVYRNADIELAAGEAQTLAITKTYLNHIELVHRTPPNLLLRTLINSQNPFLPRIL</sequence>
<evidence type="ECO:0000313" key="1">
    <source>
        <dbReference type="EMBL" id="PIR47739.1"/>
    </source>
</evidence>
<dbReference type="AlphaFoldDB" id="A0A2H0RMG3"/>
<dbReference type="EMBL" id="PCYM01000002">
    <property type="protein sequence ID" value="PIR47739.1"/>
    <property type="molecule type" value="Genomic_DNA"/>
</dbReference>
<reference evidence="1 2" key="1">
    <citation type="submission" date="2017-09" db="EMBL/GenBank/DDBJ databases">
        <title>Depth-based differentiation of microbial function through sediment-hosted aquifers and enrichment of novel symbionts in the deep terrestrial subsurface.</title>
        <authorList>
            <person name="Probst A.J."/>
            <person name="Ladd B."/>
            <person name="Jarett J.K."/>
            <person name="Geller-Mcgrath D.E."/>
            <person name="Sieber C.M."/>
            <person name="Emerson J.B."/>
            <person name="Anantharaman K."/>
            <person name="Thomas B.C."/>
            <person name="Malmstrom R."/>
            <person name="Stieglmeier M."/>
            <person name="Klingl A."/>
            <person name="Woyke T."/>
            <person name="Ryan C.M."/>
            <person name="Banfield J.F."/>
        </authorList>
    </citation>
    <scope>NUCLEOTIDE SEQUENCE [LARGE SCALE GENOMIC DNA]</scope>
    <source>
        <strain evidence="1">CG10_big_fil_rev_8_21_14_0_10_50_16</strain>
    </source>
</reference>
<comment type="caution">
    <text evidence="1">The sequence shown here is derived from an EMBL/GenBank/DDBJ whole genome shotgun (WGS) entry which is preliminary data.</text>
</comment>
<gene>
    <name evidence="1" type="ORF">COV06_01970</name>
</gene>
<protein>
    <submittedName>
        <fullName evidence="1">Uncharacterized protein</fullName>
    </submittedName>
</protein>
<organism evidence="1 2">
    <name type="scientific">Candidatus Uhrbacteria bacterium CG10_big_fil_rev_8_21_14_0_10_50_16</name>
    <dbReference type="NCBI Taxonomy" id="1975039"/>
    <lineage>
        <taxon>Bacteria</taxon>
        <taxon>Candidatus Uhriibacteriota</taxon>
    </lineage>
</organism>